<evidence type="ECO:0000313" key="2">
    <source>
        <dbReference type="Proteomes" id="UP000608955"/>
    </source>
</evidence>
<comment type="caution">
    <text evidence="1">The sequence shown here is derived from an EMBL/GenBank/DDBJ whole genome shotgun (WGS) entry which is preliminary data.</text>
</comment>
<sequence>MGGVPSTICGTRIDGGVVRSLFPSVRGLREFSRVDANRATSAPCLLLSGRDPVLELNFYWTVEAPDVTHFAESRELLLRIEQLRNVDKTSAVGNNGGISTAPCNFRGKNYFTLTFRLPQLSPADPTHRKDIEKFMRAYFPATVRTLGCERTSPSPQT</sequence>
<reference evidence="1" key="2">
    <citation type="submission" date="2020-09" db="EMBL/GenBank/DDBJ databases">
        <authorList>
            <person name="Sun Q."/>
            <person name="Ohkuma M."/>
        </authorList>
    </citation>
    <scope>NUCLEOTIDE SEQUENCE</scope>
    <source>
        <strain evidence="1">JCM 4654</strain>
    </source>
</reference>
<reference evidence="1" key="1">
    <citation type="journal article" date="2014" name="Int. J. Syst. Evol. Microbiol.">
        <title>Complete genome sequence of Corynebacterium casei LMG S-19264T (=DSM 44701T), isolated from a smear-ripened cheese.</title>
        <authorList>
            <consortium name="US DOE Joint Genome Institute (JGI-PGF)"/>
            <person name="Walter F."/>
            <person name="Albersmeier A."/>
            <person name="Kalinowski J."/>
            <person name="Ruckert C."/>
        </authorList>
    </citation>
    <scope>NUCLEOTIDE SEQUENCE</scope>
    <source>
        <strain evidence="1">JCM 4654</strain>
    </source>
</reference>
<name>A0A918Y8Y2_9ACTN</name>
<organism evidence="1 2">
    <name type="scientific">Streptomyces naganishii JCM 4654</name>
    <dbReference type="NCBI Taxonomy" id="1306179"/>
    <lineage>
        <taxon>Bacteria</taxon>
        <taxon>Bacillati</taxon>
        <taxon>Actinomycetota</taxon>
        <taxon>Actinomycetes</taxon>
        <taxon>Kitasatosporales</taxon>
        <taxon>Streptomycetaceae</taxon>
        <taxon>Streptomyces</taxon>
    </lineage>
</organism>
<dbReference type="Proteomes" id="UP000608955">
    <property type="component" value="Unassembled WGS sequence"/>
</dbReference>
<dbReference type="AlphaFoldDB" id="A0A918Y8Y2"/>
<keyword evidence="2" id="KW-1185">Reference proteome</keyword>
<accession>A0A918Y8Y2</accession>
<proteinExistence type="predicted"/>
<evidence type="ECO:0000313" key="1">
    <source>
        <dbReference type="EMBL" id="GHD94187.1"/>
    </source>
</evidence>
<dbReference type="EMBL" id="BMVF01000016">
    <property type="protein sequence ID" value="GHD94187.1"/>
    <property type="molecule type" value="Genomic_DNA"/>
</dbReference>
<protein>
    <submittedName>
        <fullName evidence="1">Uncharacterized protein</fullName>
    </submittedName>
</protein>
<gene>
    <name evidence="1" type="ORF">GCM10010508_53900</name>
</gene>